<gene>
    <name evidence="1" type="ORF">ACE05E_08245</name>
</gene>
<protein>
    <submittedName>
        <fullName evidence="1">Uncharacterized protein</fullName>
    </submittedName>
</protein>
<reference evidence="1 2" key="1">
    <citation type="submission" date="2024-09" db="EMBL/GenBank/DDBJ databases">
        <title>Draft genome sequences of 6 high pH adapted Marinobacter shengliensis sp. isolated from Mariana forearc serpentinite mud volcanoes.</title>
        <authorList>
            <person name="Elkassas S."/>
            <person name="Serres M."/>
            <person name="Michael N."/>
            <person name="Amina P."/>
            <person name="Teodora Z."/>
            <person name="Julie H."/>
        </authorList>
    </citation>
    <scope>NUCLEOTIDE SEQUENCE [LARGE SCALE GENOMIC DNA]</scope>
    <source>
        <strain evidence="1 2">EB4</strain>
    </source>
</reference>
<sequence>MSVFDIGFMQRRQTGGHEVMSERYVQVQYFLCPVGLGLKSRPIDAIVGCLAREYAARLGVSRHRDFQGGIVRDTEICRQLLELKEPWVVDRIKVDAQRRELHAYLRTGKSWFGRPAFVQPKSCWRHANVGPLKTYIHASLPEQGTESPEAVPFLGPAGDDYTHGLAQKVIECLNAGLGYRQVCRLLDIDVYLAWQIRHAISEGVHGTDHGFEGALAESASPGAARQVIPPTGDPVWFNLLASDTPMDIRLLSLKLLLARSRQEFSGLTSHDAKILRVNTLRRFFIKHEKQLGHEIAQLATFRESAEGIDS</sequence>
<comment type="caution">
    <text evidence="1">The sequence shown here is derived from an EMBL/GenBank/DDBJ whole genome shotgun (WGS) entry which is preliminary data.</text>
</comment>
<evidence type="ECO:0000313" key="2">
    <source>
        <dbReference type="Proteomes" id="UP001576762"/>
    </source>
</evidence>
<name>A0ABV4W6D0_9GAMM</name>
<organism evidence="1 2">
    <name type="scientific">Marinobacter shengliensis</name>
    <dbReference type="NCBI Taxonomy" id="1389223"/>
    <lineage>
        <taxon>Bacteria</taxon>
        <taxon>Pseudomonadati</taxon>
        <taxon>Pseudomonadota</taxon>
        <taxon>Gammaproteobacteria</taxon>
        <taxon>Pseudomonadales</taxon>
        <taxon>Marinobacteraceae</taxon>
        <taxon>Marinobacter</taxon>
    </lineage>
</organism>
<evidence type="ECO:0000313" key="1">
    <source>
        <dbReference type="EMBL" id="MFB2715472.1"/>
    </source>
</evidence>
<dbReference type="EMBL" id="JBHFLD010000008">
    <property type="protein sequence ID" value="MFB2715472.1"/>
    <property type="molecule type" value="Genomic_DNA"/>
</dbReference>
<dbReference type="Proteomes" id="UP001576762">
    <property type="component" value="Unassembled WGS sequence"/>
</dbReference>
<proteinExistence type="predicted"/>
<dbReference type="RefSeq" id="WP_374813793.1">
    <property type="nucleotide sequence ID" value="NZ_JBHFLD010000008.1"/>
</dbReference>
<keyword evidence="2" id="KW-1185">Reference proteome</keyword>
<accession>A0ABV4W6D0</accession>